<protein>
    <submittedName>
        <fullName evidence="2">Uncharacterized protein</fullName>
    </submittedName>
</protein>
<evidence type="ECO:0000313" key="3">
    <source>
        <dbReference type="Proteomes" id="UP000177130"/>
    </source>
</evidence>
<dbReference type="EMBL" id="MHRK01000059">
    <property type="protein sequence ID" value="OHA22124.1"/>
    <property type="molecule type" value="Genomic_DNA"/>
</dbReference>
<accession>A0A1G2MEK0</accession>
<feature type="region of interest" description="Disordered" evidence="1">
    <location>
        <begin position="122"/>
        <end position="148"/>
    </location>
</feature>
<reference evidence="2 3" key="1">
    <citation type="journal article" date="2016" name="Nat. Commun.">
        <title>Thousands of microbial genomes shed light on interconnected biogeochemical processes in an aquifer system.</title>
        <authorList>
            <person name="Anantharaman K."/>
            <person name="Brown C.T."/>
            <person name="Hug L.A."/>
            <person name="Sharon I."/>
            <person name="Castelle C.J."/>
            <person name="Probst A.J."/>
            <person name="Thomas B.C."/>
            <person name="Singh A."/>
            <person name="Wilkins M.J."/>
            <person name="Karaoz U."/>
            <person name="Brodie E.L."/>
            <person name="Williams K.H."/>
            <person name="Hubbard S.S."/>
            <person name="Banfield J.F."/>
        </authorList>
    </citation>
    <scope>NUCLEOTIDE SEQUENCE [LARGE SCALE GENOMIC DNA]</scope>
</reference>
<dbReference type="AlphaFoldDB" id="A0A1G2MEK0"/>
<name>A0A1G2MEK0_9BACT</name>
<proteinExistence type="predicted"/>
<evidence type="ECO:0000256" key="1">
    <source>
        <dbReference type="SAM" id="MobiDB-lite"/>
    </source>
</evidence>
<evidence type="ECO:0000313" key="2">
    <source>
        <dbReference type="EMBL" id="OHA22124.1"/>
    </source>
</evidence>
<sequence>MFGYPHSGVMSKRSTLPGLLRASIGFFMRDCPSCGRSGVKPGLAGLIDNTLILRRWSLRTVSLECRHCGFRFSFRWESFRNALSKRAELECTNRSEDKKKCFALYNKPIGLIQELLDYREAEGKKAGGPESPFKSMSASTHPDPDVAG</sequence>
<dbReference type="Proteomes" id="UP000177130">
    <property type="component" value="Unassembled WGS sequence"/>
</dbReference>
<organism evidence="2 3">
    <name type="scientific">Candidatus Taylorbacteria bacterium RIFCSPHIGHO2_02_FULL_43_32b</name>
    <dbReference type="NCBI Taxonomy" id="1802306"/>
    <lineage>
        <taxon>Bacteria</taxon>
        <taxon>Candidatus Tayloriibacteriota</taxon>
    </lineage>
</organism>
<dbReference type="STRING" id="1802306.A3C72_01515"/>
<comment type="caution">
    <text evidence="2">The sequence shown here is derived from an EMBL/GenBank/DDBJ whole genome shotgun (WGS) entry which is preliminary data.</text>
</comment>
<gene>
    <name evidence="2" type="ORF">A3C72_01515</name>
</gene>